<protein>
    <submittedName>
        <fullName evidence="2">Uncharacterized protein</fullName>
    </submittedName>
</protein>
<reference evidence="3" key="1">
    <citation type="submission" date="2013-09" db="EMBL/GenBank/DDBJ databases">
        <title>Corchorus olitorius genome sequencing.</title>
        <authorList>
            <person name="Alam M."/>
            <person name="Haque M.S."/>
            <person name="Islam M.S."/>
            <person name="Emdad E.M."/>
            <person name="Islam M.M."/>
            <person name="Ahmed B."/>
            <person name="Halim A."/>
            <person name="Hossen Q.M.M."/>
            <person name="Hossain M.Z."/>
            <person name="Ahmed R."/>
            <person name="Khan M.M."/>
            <person name="Islam R."/>
            <person name="Rashid M.M."/>
            <person name="Khan S.A."/>
            <person name="Rahman M.S."/>
            <person name="Alam M."/>
            <person name="Yahiya A.S."/>
            <person name="Khan M.S."/>
            <person name="Azam M.S."/>
            <person name="Haque T."/>
            <person name="Lashkar M.Z.H."/>
            <person name="Akhand A.I."/>
            <person name="Morshed G."/>
            <person name="Roy S."/>
            <person name="Uddin K.S."/>
            <person name="Rabeya T."/>
            <person name="Hossain A.S."/>
            <person name="Chowdhury A."/>
            <person name="Snigdha A.R."/>
            <person name="Mortoza M.S."/>
            <person name="Matin S.A."/>
            <person name="Hoque S.M.E."/>
            <person name="Islam M.K."/>
            <person name="Roy D.K."/>
            <person name="Haider R."/>
            <person name="Moosa M.M."/>
            <person name="Elias S.M."/>
            <person name="Hasan A.M."/>
            <person name="Jahan S."/>
            <person name="Shafiuddin M."/>
            <person name="Mahmood N."/>
            <person name="Shommy N.S."/>
        </authorList>
    </citation>
    <scope>NUCLEOTIDE SEQUENCE [LARGE SCALE GENOMIC DNA]</scope>
    <source>
        <strain evidence="3">cv. O-4</strain>
    </source>
</reference>
<name>A0A1R3H2D4_9ROSI</name>
<dbReference type="AlphaFoldDB" id="A0A1R3H2D4"/>
<keyword evidence="1" id="KW-1133">Transmembrane helix</keyword>
<accession>A0A1R3H2D4</accession>
<gene>
    <name evidence="2" type="ORF">COLO4_32029</name>
</gene>
<keyword evidence="3" id="KW-1185">Reference proteome</keyword>
<proteinExistence type="predicted"/>
<sequence length="91" mass="10437">MNDRWSEPETGEPRPGLPKTRTKVAIDVLVLSAELAYYAGYSHCLLLGNLLMWPSGTLMMPIIKCHVGKISHLDSLTPVEWIFFFFFFFFP</sequence>
<evidence type="ECO:0000256" key="1">
    <source>
        <dbReference type="SAM" id="Phobius"/>
    </source>
</evidence>
<keyword evidence="1" id="KW-0472">Membrane</keyword>
<comment type="caution">
    <text evidence="2">The sequence shown here is derived from an EMBL/GenBank/DDBJ whole genome shotgun (WGS) entry which is preliminary data.</text>
</comment>
<organism evidence="2 3">
    <name type="scientific">Corchorus olitorius</name>
    <dbReference type="NCBI Taxonomy" id="93759"/>
    <lineage>
        <taxon>Eukaryota</taxon>
        <taxon>Viridiplantae</taxon>
        <taxon>Streptophyta</taxon>
        <taxon>Embryophyta</taxon>
        <taxon>Tracheophyta</taxon>
        <taxon>Spermatophyta</taxon>
        <taxon>Magnoliopsida</taxon>
        <taxon>eudicotyledons</taxon>
        <taxon>Gunneridae</taxon>
        <taxon>Pentapetalae</taxon>
        <taxon>rosids</taxon>
        <taxon>malvids</taxon>
        <taxon>Malvales</taxon>
        <taxon>Malvaceae</taxon>
        <taxon>Grewioideae</taxon>
        <taxon>Apeibeae</taxon>
        <taxon>Corchorus</taxon>
    </lineage>
</organism>
<evidence type="ECO:0000313" key="3">
    <source>
        <dbReference type="Proteomes" id="UP000187203"/>
    </source>
</evidence>
<feature type="transmembrane region" description="Helical" evidence="1">
    <location>
        <begin position="35"/>
        <end position="53"/>
    </location>
</feature>
<evidence type="ECO:0000313" key="2">
    <source>
        <dbReference type="EMBL" id="OMO64513.1"/>
    </source>
</evidence>
<dbReference type="Proteomes" id="UP000187203">
    <property type="component" value="Unassembled WGS sequence"/>
</dbReference>
<dbReference type="EMBL" id="AWUE01020947">
    <property type="protein sequence ID" value="OMO64513.1"/>
    <property type="molecule type" value="Genomic_DNA"/>
</dbReference>
<keyword evidence="1" id="KW-0812">Transmembrane</keyword>